<sequence>MSNTGQDVLYPEFWFDGWDYLDPGVLNLQNQVSRSIEQKLAEVGDKVTVPITPDFGDADDYDPNEDPDATDVHQEAKKVELTESKKKTIILTSTELSLSPYDLIEKYAQPMALSLYITVNKFIYNLALKTNNIIDARTGIDKDKMVKLRTLLSNNKVSGEKQLVCAPDDYGSLLSIPEFFKANESGDTSALRDGKITRALGFNVSENHAIEGYTPTDIAGAVNHSGGYAAGDSDMVVDALNDSLKPIRPGDVFSVAGETGSPFHTVLRTEKTLGVTTRIYFDSPLRNSVPDDAVITVIPSRSMIAFAPSAIAFGARAYKAMPEGTGVRSVVAMLAGLPVRVSVWSDGLRVKVQNDILYGGEVINQKRIGRVLAAAA</sequence>
<name>A0A2N0BP32_9LEPT</name>
<evidence type="ECO:0000313" key="3">
    <source>
        <dbReference type="Proteomes" id="UP000232122"/>
    </source>
</evidence>
<accession>A0A2N0B6W2</accession>
<dbReference type="OrthoDB" id="341066at2"/>
<dbReference type="EMBL" id="NPEF01000159">
    <property type="protein sequence ID" value="PJZ92218.1"/>
    <property type="molecule type" value="Genomic_DNA"/>
</dbReference>
<dbReference type="AlphaFoldDB" id="A0A2N0BP32"/>
<reference evidence="2" key="1">
    <citation type="submission" date="2017-07" db="EMBL/GenBank/DDBJ databases">
        <title>Leptospira spp. isolated from tropical soils.</title>
        <authorList>
            <person name="Thibeaux R."/>
            <person name="Iraola G."/>
            <person name="Ferres I."/>
            <person name="Bierque E."/>
            <person name="Girault D."/>
            <person name="Soupe-Gilbert M.-E."/>
            <person name="Picardeau M."/>
            <person name="Goarant C."/>
        </authorList>
    </citation>
    <scope>NUCLEOTIDE SEQUENCE [LARGE SCALE GENOMIC DNA]</scope>
    <source>
        <strain evidence="2">ATI7-C-A5</strain>
    </source>
</reference>
<evidence type="ECO:0000313" key="2">
    <source>
        <dbReference type="EMBL" id="PJZ92218.1"/>
    </source>
</evidence>
<evidence type="ECO:0000313" key="1">
    <source>
        <dbReference type="EMBL" id="MDV6237528.1"/>
    </source>
</evidence>
<gene>
    <name evidence="1" type="ORF">CH379_017995</name>
    <name evidence="2" type="ORF">CH379_14405</name>
</gene>
<dbReference type="RefSeq" id="WP_100745888.1">
    <property type="nucleotide sequence ID" value="NZ_NPEF02000026.1"/>
</dbReference>
<reference evidence="1 3" key="2">
    <citation type="journal article" date="2018" name="Microb. Genom.">
        <title>Deciphering the unexplored Leptospira diversity from soils uncovers genomic evolution to virulence.</title>
        <authorList>
            <person name="Thibeaux R."/>
            <person name="Iraola G."/>
            <person name="Ferres I."/>
            <person name="Bierque E."/>
            <person name="Girault D."/>
            <person name="Soupe-Gilbert M.E."/>
            <person name="Picardeau M."/>
            <person name="Goarant C."/>
        </authorList>
    </citation>
    <scope>NUCLEOTIDE SEQUENCE [LARGE SCALE GENOMIC DNA]</scope>
    <source>
        <strain evidence="1 3">ATI7-C-A5</strain>
    </source>
</reference>
<dbReference type="Proteomes" id="UP000232122">
    <property type="component" value="Unassembled WGS sequence"/>
</dbReference>
<proteinExistence type="predicted"/>
<reference evidence="1" key="3">
    <citation type="submission" date="2023-10" db="EMBL/GenBank/DDBJ databases">
        <authorList>
            <person name="Picardeau M."/>
            <person name="Thibeaux R."/>
        </authorList>
    </citation>
    <scope>NUCLEOTIDE SEQUENCE</scope>
    <source>
        <strain evidence="1">ATI7-C-A5</strain>
    </source>
</reference>
<keyword evidence="3" id="KW-1185">Reference proteome</keyword>
<keyword evidence="2" id="KW-0167">Capsid protein</keyword>
<comment type="caution">
    <text evidence="2">The sequence shown here is derived from an EMBL/GenBank/DDBJ whole genome shotgun (WGS) entry which is preliminary data.</text>
</comment>
<accession>A0A2N0BP32</accession>
<dbReference type="EMBL" id="NPEF02000026">
    <property type="protein sequence ID" value="MDV6237528.1"/>
    <property type="molecule type" value="Genomic_DNA"/>
</dbReference>
<organism evidence="2">
    <name type="scientific">Leptospira ellisii</name>
    <dbReference type="NCBI Taxonomy" id="2023197"/>
    <lineage>
        <taxon>Bacteria</taxon>
        <taxon>Pseudomonadati</taxon>
        <taxon>Spirochaetota</taxon>
        <taxon>Spirochaetia</taxon>
        <taxon>Leptospirales</taxon>
        <taxon>Leptospiraceae</taxon>
        <taxon>Leptospira</taxon>
    </lineage>
</organism>
<keyword evidence="2" id="KW-0946">Virion</keyword>
<protein>
    <submittedName>
        <fullName evidence="2">Coat protein</fullName>
    </submittedName>
    <submittedName>
        <fullName evidence="1">P22 phage major capsid protein family protein</fullName>
    </submittedName>
</protein>